<dbReference type="Gene3D" id="3.30.470.20">
    <property type="entry name" value="ATP-grasp fold, B domain"/>
    <property type="match status" value="1"/>
</dbReference>
<dbReference type="RefSeq" id="WP_307632504.1">
    <property type="nucleotide sequence ID" value="NZ_JAPHEH010000001.1"/>
</dbReference>
<dbReference type="GO" id="GO:0005524">
    <property type="term" value="F:ATP binding"/>
    <property type="evidence" value="ECO:0007669"/>
    <property type="project" value="UniProtKB-UniRule"/>
</dbReference>
<dbReference type="AlphaFoldDB" id="A0A9X4MDX5"/>
<reference evidence="5" key="2">
    <citation type="submission" date="2022-10" db="EMBL/GenBank/DDBJ databases">
        <authorList>
            <person name="Aronson H.S."/>
        </authorList>
    </citation>
    <scope>NUCLEOTIDE SEQUENCE</scope>
    <source>
        <strain evidence="5">RS19-109</strain>
    </source>
</reference>
<evidence type="ECO:0000256" key="1">
    <source>
        <dbReference type="ARBA" id="ARBA00010871"/>
    </source>
</evidence>
<dbReference type="Pfam" id="PF07478">
    <property type="entry name" value="Dala_Dala_lig_C"/>
    <property type="match status" value="1"/>
</dbReference>
<dbReference type="Proteomes" id="UP001154240">
    <property type="component" value="Unassembled WGS sequence"/>
</dbReference>
<dbReference type="PANTHER" id="PTHR23132:SF23">
    <property type="entry name" value="D-ALANINE--D-ALANINE LIGASE B"/>
    <property type="match status" value="1"/>
</dbReference>
<keyword evidence="3" id="KW-0067">ATP-binding</keyword>
<keyword evidence="6" id="KW-1185">Reference proteome</keyword>
<dbReference type="PROSITE" id="PS50975">
    <property type="entry name" value="ATP_GRASP"/>
    <property type="match status" value="1"/>
</dbReference>
<evidence type="ECO:0000313" key="5">
    <source>
        <dbReference type="EMBL" id="MDG4475531.1"/>
    </source>
</evidence>
<evidence type="ECO:0000259" key="4">
    <source>
        <dbReference type="PROSITE" id="PS50975"/>
    </source>
</evidence>
<reference evidence="5" key="1">
    <citation type="journal article" date="2022" name="bioRxiv">
        <title>Thiovibrio frasassiensisgen. nov., sp. nov., an autotrophic, elemental sulfur disproportionating bacterium isolated from sulfidic karst sediment, and proposal of Thiovibrionaceae fam. nov.</title>
        <authorList>
            <person name="Aronson H."/>
            <person name="Thomas C."/>
            <person name="Bhattacharyya M."/>
            <person name="Eckstein S."/>
            <person name="Jensen S."/>
            <person name="Barco R."/>
            <person name="Macalady J."/>
            <person name="Amend J."/>
        </authorList>
    </citation>
    <scope>NUCLEOTIDE SEQUENCE</scope>
    <source>
        <strain evidence="5">RS19-109</strain>
    </source>
</reference>
<accession>A0A9X4MDX5</accession>
<feature type="domain" description="ATP-grasp" evidence="4">
    <location>
        <begin position="115"/>
        <end position="325"/>
    </location>
</feature>
<keyword evidence="2" id="KW-0436">Ligase</keyword>
<evidence type="ECO:0000256" key="3">
    <source>
        <dbReference type="PROSITE-ProRule" id="PRU00409"/>
    </source>
</evidence>
<sequence length="333" mass="36840">MKHLKVGIIHNQPIPKGEPNWESSVDVLAQVEAIETALTELGQPRVRIPFSRDLAAFVATVKEEGIDLAFNLCESVDEDPLLIGHPAAVLELLGIPFTGSSAMALLLSTDKLTLKRLLGASGLHTPAFFLYEGGEVLRPAGLHFPVILKPRFQDASIGIEQESVVAEIADLLPRLEALYGQYGAILVEEYIAGREFNISLFGYPQPRVMPLAEIDFSEFPADLHRIVSYKGKWDEESFEYNHSPRCFPNNLPAPVQQAMRSMSQECFTLFGLRDYARVDLRLDDQGGLYILEINANPCLSPDGGFAAAVAENKMNYTEMVGEFIRLVALRVPL</sequence>
<evidence type="ECO:0000313" key="6">
    <source>
        <dbReference type="Proteomes" id="UP001154240"/>
    </source>
</evidence>
<dbReference type="EMBL" id="JAPHEH010000001">
    <property type="protein sequence ID" value="MDG4475531.1"/>
    <property type="molecule type" value="Genomic_DNA"/>
</dbReference>
<dbReference type="GO" id="GO:0008716">
    <property type="term" value="F:D-alanine-D-alanine ligase activity"/>
    <property type="evidence" value="ECO:0007669"/>
    <property type="project" value="InterPro"/>
</dbReference>
<dbReference type="InterPro" id="IPR011761">
    <property type="entry name" value="ATP-grasp"/>
</dbReference>
<comment type="caution">
    <text evidence="5">The sequence shown here is derived from an EMBL/GenBank/DDBJ whole genome shotgun (WGS) entry which is preliminary data.</text>
</comment>
<dbReference type="InterPro" id="IPR011095">
    <property type="entry name" value="Dala_Dala_lig_C"/>
</dbReference>
<dbReference type="GO" id="GO:0046872">
    <property type="term" value="F:metal ion binding"/>
    <property type="evidence" value="ECO:0007669"/>
    <property type="project" value="InterPro"/>
</dbReference>
<comment type="similarity">
    <text evidence="1">Belongs to the D-alanine--D-alanine ligase family.</text>
</comment>
<evidence type="ECO:0000256" key="2">
    <source>
        <dbReference type="ARBA" id="ARBA00022598"/>
    </source>
</evidence>
<gene>
    <name evidence="5" type="ORF">OLX77_05075</name>
</gene>
<dbReference type="InterPro" id="IPR013815">
    <property type="entry name" value="ATP_grasp_subdomain_1"/>
</dbReference>
<dbReference type="Gene3D" id="3.30.1490.20">
    <property type="entry name" value="ATP-grasp fold, A domain"/>
    <property type="match status" value="1"/>
</dbReference>
<dbReference type="SUPFAM" id="SSF56059">
    <property type="entry name" value="Glutathione synthetase ATP-binding domain-like"/>
    <property type="match status" value="1"/>
</dbReference>
<organism evidence="5 6">
    <name type="scientific">Thiovibrio frasassiensis</name>
    <dbReference type="NCBI Taxonomy" id="2984131"/>
    <lineage>
        <taxon>Bacteria</taxon>
        <taxon>Pseudomonadati</taxon>
        <taxon>Thermodesulfobacteriota</taxon>
        <taxon>Desulfobulbia</taxon>
        <taxon>Desulfobulbales</taxon>
        <taxon>Thiovibrionaceae</taxon>
        <taxon>Thiovibrio</taxon>
    </lineage>
</organism>
<name>A0A9X4MDX5_9BACT</name>
<proteinExistence type="inferred from homology"/>
<protein>
    <recommendedName>
        <fullName evidence="4">ATP-grasp domain-containing protein</fullName>
    </recommendedName>
</protein>
<dbReference type="PANTHER" id="PTHR23132">
    <property type="entry name" value="D-ALANINE--D-ALANINE LIGASE"/>
    <property type="match status" value="1"/>
</dbReference>
<keyword evidence="3" id="KW-0547">Nucleotide-binding</keyword>